<dbReference type="Proteomes" id="UP000305654">
    <property type="component" value="Unassembled WGS sequence"/>
</dbReference>
<organism evidence="2 3">
    <name type="scientific">Lichenicoccus roseus</name>
    <dbReference type="NCBI Taxonomy" id="2683649"/>
    <lineage>
        <taxon>Bacteria</taxon>
        <taxon>Pseudomonadati</taxon>
        <taxon>Pseudomonadota</taxon>
        <taxon>Alphaproteobacteria</taxon>
        <taxon>Acetobacterales</taxon>
        <taxon>Acetobacteraceae</taxon>
        <taxon>Lichenicoccus</taxon>
    </lineage>
</organism>
<dbReference type="EMBL" id="VCDI01000003">
    <property type="protein sequence ID" value="TLU72694.1"/>
    <property type="molecule type" value="Genomic_DNA"/>
</dbReference>
<name>A0A5R9J4Z7_9PROT</name>
<gene>
    <name evidence="2" type="ORF">FE263_11720</name>
</gene>
<accession>A0A5R9J4Z7</accession>
<evidence type="ECO:0008006" key="4">
    <source>
        <dbReference type="Google" id="ProtNLM"/>
    </source>
</evidence>
<evidence type="ECO:0000256" key="1">
    <source>
        <dbReference type="SAM" id="SignalP"/>
    </source>
</evidence>
<keyword evidence="3" id="KW-1185">Reference proteome</keyword>
<dbReference type="RefSeq" id="WP_138326155.1">
    <property type="nucleotide sequence ID" value="NZ_VCDI01000003.1"/>
</dbReference>
<evidence type="ECO:0000313" key="2">
    <source>
        <dbReference type="EMBL" id="TLU72694.1"/>
    </source>
</evidence>
<keyword evidence="1" id="KW-0732">Signal</keyword>
<sequence length="130" mass="13801">MRTWAIGLAGAALLLVCHATALADEPGAGDDLSRQQLERVLAVLRAQPTAAGPSCLESLRDMHKTEDQVKALQARAKDPDKALAQDVLESDYENSREICGADAARLCYAPSASAGMTTACAGLRHARRNQ</sequence>
<comment type="caution">
    <text evidence="2">The sequence shown here is derived from an EMBL/GenBank/DDBJ whole genome shotgun (WGS) entry which is preliminary data.</text>
</comment>
<reference evidence="2 3" key="1">
    <citation type="submission" date="2019-05" db="EMBL/GenBank/DDBJ databases">
        <authorList>
            <person name="Pankratov T."/>
            <person name="Grouzdev D."/>
        </authorList>
    </citation>
    <scope>NUCLEOTIDE SEQUENCE [LARGE SCALE GENOMIC DNA]</scope>
    <source>
        <strain evidence="2 3">KEBCLARHB70R</strain>
    </source>
</reference>
<feature type="signal peptide" evidence="1">
    <location>
        <begin position="1"/>
        <end position="23"/>
    </location>
</feature>
<proteinExistence type="predicted"/>
<evidence type="ECO:0000313" key="3">
    <source>
        <dbReference type="Proteomes" id="UP000305654"/>
    </source>
</evidence>
<dbReference type="OrthoDB" id="7281516at2"/>
<feature type="chain" id="PRO_5024371800" description="DUF1311 domain-containing protein" evidence="1">
    <location>
        <begin position="24"/>
        <end position="130"/>
    </location>
</feature>
<protein>
    <recommendedName>
        <fullName evidence="4">DUF1311 domain-containing protein</fullName>
    </recommendedName>
</protein>
<dbReference type="AlphaFoldDB" id="A0A5R9J4Z7"/>